<comment type="caution">
    <text evidence="2">The sequence shown here is derived from an EMBL/GenBank/DDBJ whole genome shotgun (WGS) entry which is preliminary data.</text>
</comment>
<evidence type="ECO:0000313" key="2">
    <source>
        <dbReference type="EMBL" id="CAI5451490.1"/>
    </source>
</evidence>
<evidence type="ECO:0000256" key="1">
    <source>
        <dbReference type="SAM" id="SignalP"/>
    </source>
</evidence>
<sequence length="99" mass="11312">MRSLLFLLLVFLPICASVQLFGGDFCVTCNATIEMLLPEDKNETYALIEQATSFLICNLLTEKIQDTCVDAISTPLISAYDIVYYFLNYNRDSYCKLWC</sequence>
<keyword evidence="1" id="KW-0732">Signal</keyword>
<proteinExistence type="predicted"/>
<feature type="chain" id="PRO_5040492148" description="Saposin B-type domain-containing protein" evidence="1">
    <location>
        <begin position="18"/>
        <end position="99"/>
    </location>
</feature>
<dbReference type="EMBL" id="CANHGI010000005">
    <property type="protein sequence ID" value="CAI5451490.1"/>
    <property type="molecule type" value="Genomic_DNA"/>
</dbReference>
<reference evidence="2" key="1">
    <citation type="submission" date="2022-11" db="EMBL/GenBank/DDBJ databases">
        <authorList>
            <person name="Kikuchi T."/>
        </authorList>
    </citation>
    <scope>NUCLEOTIDE SEQUENCE</scope>
    <source>
        <strain evidence="2">PS1010</strain>
    </source>
</reference>
<name>A0A9P1ISW1_9PELO</name>
<dbReference type="Proteomes" id="UP001152747">
    <property type="component" value="Unassembled WGS sequence"/>
</dbReference>
<keyword evidence="3" id="KW-1185">Reference proteome</keyword>
<protein>
    <recommendedName>
        <fullName evidence="4">Saposin B-type domain-containing protein</fullName>
    </recommendedName>
</protein>
<gene>
    <name evidence="2" type="ORF">CAMP_LOCUS14127</name>
</gene>
<evidence type="ECO:0000313" key="3">
    <source>
        <dbReference type="Proteomes" id="UP001152747"/>
    </source>
</evidence>
<feature type="signal peptide" evidence="1">
    <location>
        <begin position="1"/>
        <end position="17"/>
    </location>
</feature>
<accession>A0A9P1ISW1</accession>
<evidence type="ECO:0008006" key="4">
    <source>
        <dbReference type="Google" id="ProtNLM"/>
    </source>
</evidence>
<dbReference type="AlphaFoldDB" id="A0A9P1ISW1"/>
<organism evidence="2 3">
    <name type="scientific">Caenorhabditis angaria</name>
    <dbReference type="NCBI Taxonomy" id="860376"/>
    <lineage>
        <taxon>Eukaryota</taxon>
        <taxon>Metazoa</taxon>
        <taxon>Ecdysozoa</taxon>
        <taxon>Nematoda</taxon>
        <taxon>Chromadorea</taxon>
        <taxon>Rhabditida</taxon>
        <taxon>Rhabditina</taxon>
        <taxon>Rhabditomorpha</taxon>
        <taxon>Rhabditoidea</taxon>
        <taxon>Rhabditidae</taxon>
        <taxon>Peloderinae</taxon>
        <taxon>Caenorhabditis</taxon>
    </lineage>
</organism>